<comment type="caution">
    <text evidence="10">The sequence shown here is derived from an EMBL/GenBank/DDBJ whole genome shotgun (WGS) entry which is preliminary data.</text>
</comment>
<gene>
    <name evidence="10" type="ORF">R1sor_005486</name>
</gene>
<dbReference type="InterPro" id="IPR000823">
    <property type="entry name" value="Peroxidase_pln"/>
</dbReference>
<evidence type="ECO:0000256" key="5">
    <source>
        <dbReference type="ARBA" id="ARBA00022723"/>
    </source>
</evidence>
<dbReference type="GO" id="GO:0046872">
    <property type="term" value="F:metal ion binding"/>
    <property type="evidence" value="ECO:0007669"/>
    <property type="project" value="UniProtKB-KW"/>
</dbReference>
<keyword evidence="3" id="KW-0560">Oxidoreductase</keyword>
<evidence type="ECO:0000313" key="11">
    <source>
        <dbReference type="Proteomes" id="UP001633002"/>
    </source>
</evidence>
<name>A0ABD3HP47_9MARC</name>
<evidence type="ECO:0000256" key="7">
    <source>
        <dbReference type="PIRSR" id="PIRSR600823-3"/>
    </source>
</evidence>
<dbReference type="InterPro" id="IPR010255">
    <property type="entry name" value="Haem_peroxidase_sf"/>
</dbReference>
<evidence type="ECO:0000256" key="3">
    <source>
        <dbReference type="ARBA" id="ARBA00022559"/>
    </source>
</evidence>
<dbReference type="PRINTS" id="PR00458">
    <property type="entry name" value="PEROXIDASE"/>
</dbReference>
<comment type="cofactor">
    <cofactor evidence="7">
        <name>Ca(2+)</name>
        <dbReference type="ChEBI" id="CHEBI:29108"/>
    </cofactor>
    <text evidence="7">Binds 2 calcium ions per subunit.</text>
</comment>
<dbReference type="PANTHER" id="PTHR31388">
    <property type="entry name" value="PEROXIDASE 72-RELATED"/>
    <property type="match status" value="1"/>
</dbReference>
<reference evidence="10 11" key="1">
    <citation type="submission" date="2024-09" db="EMBL/GenBank/DDBJ databases">
        <title>Chromosome-scale assembly of Riccia sorocarpa.</title>
        <authorList>
            <person name="Paukszto L."/>
        </authorList>
    </citation>
    <scope>NUCLEOTIDE SEQUENCE [LARGE SCALE GENOMIC DNA]</scope>
    <source>
        <strain evidence="10">LP-2024</strain>
        <tissue evidence="10">Aerial parts of the thallus</tissue>
    </source>
</reference>
<evidence type="ECO:0000259" key="9">
    <source>
        <dbReference type="PROSITE" id="PS50873"/>
    </source>
</evidence>
<dbReference type="InterPro" id="IPR002016">
    <property type="entry name" value="Haem_peroxidase"/>
</dbReference>
<dbReference type="EMBL" id="JBJQOH010000003">
    <property type="protein sequence ID" value="KAL3691835.1"/>
    <property type="molecule type" value="Genomic_DNA"/>
</dbReference>
<evidence type="ECO:0000256" key="4">
    <source>
        <dbReference type="ARBA" id="ARBA00022617"/>
    </source>
</evidence>
<evidence type="ECO:0000313" key="10">
    <source>
        <dbReference type="EMBL" id="KAL3691835.1"/>
    </source>
</evidence>
<organism evidence="10 11">
    <name type="scientific">Riccia sorocarpa</name>
    <dbReference type="NCBI Taxonomy" id="122646"/>
    <lineage>
        <taxon>Eukaryota</taxon>
        <taxon>Viridiplantae</taxon>
        <taxon>Streptophyta</taxon>
        <taxon>Embryophyta</taxon>
        <taxon>Marchantiophyta</taxon>
        <taxon>Marchantiopsida</taxon>
        <taxon>Marchantiidae</taxon>
        <taxon>Marchantiales</taxon>
        <taxon>Ricciaceae</taxon>
        <taxon>Riccia</taxon>
    </lineage>
</organism>
<comment type="catalytic activity">
    <reaction evidence="1">
        <text>2 a phenolic donor + H2O2 = 2 a phenolic radical donor + 2 H2O</text>
        <dbReference type="Rhea" id="RHEA:56136"/>
        <dbReference type="ChEBI" id="CHEBI:15377"/>
        <dbReference type="ChEBI" id="CHEBI:16240"/>
        <dbReference type="ChEBI" id="CHEBI:139520"/>
        <dbReference type="ChEBI" id="CHEBI:139521"/>
        <dbReference type="EC" id="1.11.1.7"/>
    </reaction>
</comment>
<keyword evidence="5 7" id="KW-0479">Metal-binding</keyword>
<proteinExistence type="inferred from homology"/>
<keyword evidence="4" id="KW-0349">Heme</keyword>
<evidence type="ECO:0000256" key="2">
    <source>
        <dbReference type="ARBA" id="ARBA00001970"/>
    </source>
</evidence>
<dbReference type="Proteomes" id="UP001633002">
    <property type="component" value="Unassembled WGS sequence"/>
</dbReference>
<feature type="domain" description="Plant heme peroxidase family profile" evidence="9">
    <location>
        <begin position="35"/>
        <end position="228"/>
    </location>
</feature>
<dbReference type="PANTHER" id="PTHR31388:SF5">
    <property type="entry name" value="PEROXIDASE"/>
    <property type="match status" value="1"/>
</dbReference>
<evidence type="ECO:0000256" key="6">
    <source>
        <dbReference type="ARBA" id="ARBA00023004"/>
    </source>
</evidence>
<comment type="similarity">
    <text evidence="8">Belongs to the peroxidase family.</text>
</comment>
<evidence type="ECO:0000256" key="1">
    <source>
        <dbReference type="ARBA" id="ARBA00000189"/>
    </source>
</evidence>
<dbReference type="GO" id="GO:0140825">
    <property type="term" value="F:lactoperoxidase activity"/>
    <property type="evidence" value="ECO:0007669"/>
    <property type="project" value="UniProtKB-EC"/>
</dbReference>
<evidence type="ECO:0000256" key="8">
    <source>
        <dbReference type="RuleBase" id="RU004241"/>
    </source>
</evidence>
<dbReference type="Gene3D" id="1.10.520.10">
    <property type="match status" value="1"/>
</dbReference>
<feature type="binding site" evidence="7">
    <location>
        <position position="154"/>
    </location>
    <ligand>
        <name>Ca(2+)</name>
        <dbReference type="ChEBI" id="CHEBI:29108"/>
        <label>2</label>
    </ligand>
</feature>
<dbReference type="SUPFAM" id="SSF48113">
    <property type="entry name" value="Heme-dependent peroxidases"/>
    <property type="match status" value="1"/>
</dbReference>
<dbReference type="Pfam" id="PF00141">
    <property type="entry name" value="peroxidase"/>
    <property type="match status" value="1"/>
</dbReference>
<dbReference type="AlphaFoldDB" id="A0ABD3HP47"/>
<keyword evidence="6" id="KW-0408">Iron</keyword>
<sequence length="230" mass="25025">MEINIINACQTFSARTPWPVYDLKYLEESAEAGIEDLVRFMLAQIPAGGPSWDVGLGRFDSLTASKSDAEASILSPSDNLSGLTTSFSNVGLSQTDLVAFSGNNSGVDCITFRTLAARIRLWTWATCRPCRQGVPKEEMVLFSRLGSRHPNYFDNSYYSNLLVNKGLLNSDQVLDSTSGAGTQSFISSFGGDHGTFFSQFAVSMIKMGAISPKSSSQRQIRTNCRVVNSS</sequence>
<keyword evidence="3" id="KW-0575">Peroxidase</keyword>
<accession>A0ABD3HP47</accession>
<comment type="cofactor">
    <cofactor evidence="2">
        <name>heme b</name>
        <dbReference type="ChEBI" id="CHEBI:60344"/>
    </cofactor>
</comment>
<protein>
    <recommendedName>
        <fullName evidence="9">Plant heme peroxidase family profile domain-containing protein</fullName>
    </recommendedName>
</protein>
<dbReference type="PROSITE" id="PS50873">
    <property type="entry name" value="PEROXIDASE_4"/>
    <property type="match status" value="1"/>
</dbReference>
<keyword evidence="7" id="KW-0106">Calcium</keyword>
<keyword evidence="11" id="KW-1185">Reference proteome</keyword>
<dbReference type="PRINTS" id="PR00461">
    <property type="entry name" value="PLPEROXIDASE"/>
</dbReference>
<dbReference type="Gene3D" id="1.10.420.10">
    <property type="entry name" value="Peroxidase, domain 2"/>
    <property type="match status" value="1"/>
</dbReference>